<keyword evidence="1" id="KW-0472">Membrane</keyword>
<dbReference type="SUPFAM" id="SSF69318">
    <property type="entry name" value="Integrin alpha N-terminal domain"/>
    <property type="match status" value="1"/>
</dbReference>
<reference evidence="2 3" key="1">
    <citation type="submission" date="2024-07" db="EMBL/GenBank/DDBJ databases">
        <title>Section-level genome sequencing and comparative genomics of Aspergillus sections Usti and Cavernicolus.</title>
        <authorList>
            <consortium name="Lawrence Berkeley National Laboratory"/>
            <person name="Nybo J.L."/>
            <person name="Vesth T.C."/>
            <person name="Theobald S."/>
            <person name="Frisvad J.C."/>
            <person name="Larsen T.O."/>
            <person name="Kjaerboelling I."/>
            <person name="Rothschild-Mancinelli K."/>
            <person name="Lyhne E.K."/>
            <person name="Kogle M.E."/>
            <person name="Barry K."/>
            <person name="Clum A."/>
            <person name="Na H."/>
            <person name="Ledsgaard L."/>
            <person name="Lin J."/>
            <person name="Lipzen A."/>
            <person name="Kuo A."/>
            <person name="Riley R."/>
            <person name="Mondo S."/>
            <person name="Labutti K."/>
            <person name="Haridas S."/>
            <person name="Pangalinan J."/>
            <person name="Salamov A.A."/>
            <person name="Simmons B.A."/>
            <person name="Magnuson J.K."/>
            <person name="Chen J."/>
            <person name="Drula E."/>
            <person name="Henrissat B."/>
            <person name="Wiebenga A."/>
            <person name="Lubbers R.J."/>
            <person name="Gomes A.C."/>
            <person name="Makela M.R."/>
            <person name="Stajich J."/>
            <person name="Grigoriev I.V."/>
            <person name="Mortensen U.H."/>
            <person name="De Vries R.P."/>
            <person name="Baker S.E."/>
            <person name="Andersen M.R."/>
        </authorList>
    </citation>
    <scope>NUCLEOTIDE SEQUENCE [LARGE SCALE GENOMIC DNA]</scope>
    <source>
        <strain evidence="2 3">CBS 209.92</strain>
    </source>
</reference>
<gene>
    <name evidence="2" type="ORF">BJX66DRAFT_315746</name>
</gene>
<proteinExistence type="predicted"/>
<evidence type="ECO:0000256" key="1">
    <source>
        <dbReference type="SAM" id="Phobius"/>
    </source>
</evidence>
<keyword evidence="3" id="KW-1185">Reference proteome</keyword>
<accession>A0ABR4FP13</accession>
<dbReference type="InterPro" id="IPR028994">
    <property type="entry name" value="Integrin_alpha_N"/>
</dbReference>
<evidence type="ECO:0000313" key="3">
    <source>
        <dbReference type="Proteomes" id="UP001610563"/>
    </source>
</evidence>
<feature type="transmembrane region" description="Helical" evidence="1">
    <location>
        <begin position="6"/>
        <end position="29"/>
    </location>
</feature>
<comment type="caution">
    <text evidence="2">The sequence shown here is derived from an EMBL/GenBank/DDBJ whole genome shotgun (WGS) entry which is preliminary data.</text>
</comment>
<evidence type="ECO:0000313" key="2">
    <source>
        <dbReference type="EMBL" id="KAL2784983.1"/>
    </source>
</evidence>
<evidence type="ECO:0008006" key="4">
    <source>
        <dbReference type="Google" id="ProtNLM"/>
    </source>
</evidence>
<dbReference type="EMBL" id="JBFTWV010000159">
    <property type="protein sequence ID" value="KAL2784983.1"/>
    <property type="molecule type" value="Genomic_DNA"/>
</dbReference>
<name>A0ABR4FP13_9EURO</name>
<keyword evidence="1" id="KW-1133">Transmembrane helix</keyword>
<sequence length="173" mass="18818">MDLLIIWFSMMGVLLMHGGILEISTRIAMRATSRKWARLLWVFRGFRGPRAGLEDFDGDGLVDYLVLFDEDEMTGYRNTGNLNKGDGANLEEMGVIAGGVSVITGESVRFAISTVTASTSSQSPNPAPFPRGSTNVRFADLNGDGRADLLYINEKGGVDFFGPDSHGHSRRNG</sequence>
<keyword evidence="1" id="KW-0812">Transmembrane</keyword>
<organism evidence="2 3">
    <name type="scientific">Aspergillus keveii</name>
    <dbReference type="NCBI Taxonomy" id="714993"/>
    <lineage>
        <taxon>Eukaryota</taxon>
        <taxon>Fungi</taxon>
        <taxon>Dikarya</taxon>
        <taxon>Ascomycota</taxon>
        <taxon>Pezizomycotina</taxon>
        <taxon>Eurotiomycetes</taxon>
        <taxon>Eurotiomycetidae</taxon>
        <taxon>Eurotiales</taxon>
        <taxon>Aspergillaceae</taxon>
        <taxon>Aspergillus</taxon>
        <taxon>Aspergillus subgen. Nidulantes</taxon>
    </lineage>
</organism>
<protein>
    <recommendedName>
        <fullName evidence="4">VCBS repeat-containing protein</fullName>
    </recommendedName>
</protein>
<dbReference type="Proteomes" id="UP001610563">
    <property type="component" value="Unassembled WGS sequence"/>
</dbReference>